<feature type="domain" description="Radical SAM core" evidence="8">
    <location>
        <begin position="166"/>
        <end position="389"/>
    </location>
</feature>
<dbReference type="SFLD" id="SFLDG01082">
    <property type="entry name" value="B12-binding_domain_containing"/>
    <property type="match status" value="1"/>
</dbReference>
<feature type="domain" description="B12-binding" evidence="7">
    <location>
        <begin position="9"/>
        <end position="141"/>
    </location>
</feature>
<dbReference type="Pfam" id="PF13311">
    <property type="entry name" value="DUF4080"/>
    <property type="match status" value="1"/>
</dbReference>
<dbReference type="GO" id="GO:0051536">
    <property type="term" value="F:iron-sulfur cluster binding"/>
    <property type="evidence" value="ECO:0007669"/>
    <property type="project" value="UniProtKB-KW"/>
</dbReference>
<dbReference type="Proteomes" id="UP000885750">
    <property type="component" value="Unassembled WGS sequence"/>
</dbReference>
<dbReference type="InterPro" id="IPR025288">
    <property type="entry name" value="DUF4080"/>
</dbReference>
<gene>
    <name evidence="9" type="ORF">ENJ51_05880</name>
</gene>
<dbReference type="InterPro" id="IPR007197">
    <property type="entry name" value="rSAM"/>
</dbReference>
<dbReference type="EMBL" id="DRMS01000224">
    <property type="protein sequence ID" value="HFC92325.1"/>
    <property type="molecule type" value="Genomic_DNA"/>
</dbReference>
<dbReference type="CDD" id="cd01335">
    <property type="entry name" value="Radical_SAM"/>
    <property type="match status" value="1"/>
</dbReference>
<feature type="region of interest" description="Disordered" evidence="6">
    <location>
        <begin position="479"/>
        <end position="508"/>
    </location>
</feature>
<dbReference type="Pfam" id="PF04055">
    <property type="entry name" value="Radical_SAM"/>
    <property type="match status" value="1"/>
</dbReference>
<evidence type="ECO:0000256" key="2">
    <source>
        <dbReference type="ARBA" id="ARBA00022691"/>
    </source>
</evidence>
<feature type="compositionally biased region" description="Basic residues" evidence="6">
    <location>
        <begin position="491"/>
        <end position="508"/>
    </location>
</feature>
<evidence type="ECO:0000259" key="7">
    <source>
        <dbReference type="PROSITE" id="PS51332"/>
    </source>
</evidence>
<dbReference type="AlphaFoldDB" id="A0A7V2SZF1"/>
<evidence type="ECO:0000256" key="6">
    <source>
        <dbReference type="SAM" id="MobiDB-lite"/>
    </source>
</evidence>
<dbReference type="InterPro" id="IPR058240">
    <property type="entry name" value="rSAM_sf"/>
</dbReference>
<evidence type="ECO:0000313" key="9">
    <source>
        <dbReference type="EMBL" id="HFC92325.1"/>
    </source>
</evidence>
<dbReference type="InterPro" id="IPR006158">
    <property type="entry name" value="Cobalamin-bd"/>
</dbReference>
<dbReference type="PROSITE" id="PS51918">
    <property type="entry name" value="RADICAL_SAM"/>
    <property type="match status" value="1"/>
</dbReference>
<protein>
    <submittedName>
        <fullName evidence="9">DUF4080 domain-containing protein</fullName>
    </submittedName>
</protein>
<sequence length="508" mass="58378">MSKTALPTAEIILTTLNSRYIHCAFGLRYLYANLGELQAITSLDEFTIHERPLDIVEKLLNKNPSIIGFSVYIWNIAEITQTIAMLKQIAPQIIIILGGPEVSHAPDQPEVIALADYVVMGAGEISFRLLCEQILQGNKPLNKIIQGDLVSLDKLSLPYDLYDEEDIRNRVIYVEASRGCPFKCEFCLSSLDKTSKPFELTAFLDEIERLYQRGARNFKFIDRTFNLKVATSVTILEFFLERMQDDLYLHFEVIPDNLPDKLKQVLARFPPESLQFEIGIQTFDPAIQDLISRRQNNQKTCENLRWLRKNTGAHLHTDLIFGLPQDTLDNFAKSFDLLVSLNPQEIQLGILKRLRGAPINRHTDEYQLRYNPLPPYNILSTRDIDFSTLQRVNRFARYWDMIANSGRFPKTLPLILADSPFKRFLQLSDALYAQSGSTWKIALKRLFDLIYGVMIKEMHADEPLLRVVLVQDYQRSGQRGLPNFMQPQSTTKKHKIGTANKRQARHSS</sequence>
<dbReference type="GO" id="GO:0003824">
    <property type="term" value="F:catalytic activity"/>
    <property type="evidence" value="ECO:0007669"/>
    <property type="project" value="InterPro"/>
</dbReference>
<name>A0A7V2SZF1_LEUMU</name>
<keyword evidence="2" id="KW-0949">S-adenosyl-L-methionine</keyword>
<organism evidence="9">
    <name type="scientific">Leucothrix mucor</name>
    <dbReference type="NCBI Taxonomy" id="45248"/>
    <lineage>
        <taxon>Bacteria</taxon>
        <taxon>Pseudomonadati</taxon>
        <taxon>Pseudomonadota</taxon>
        <taxon>Gammaproteobacteria</taxon>
        <taxon>Thiotrichales</taxon>
        <taxon>Thiotrichaceae</taxon>
        <taxon>Leucothrix</taxon>
    </lineage>
</organism>
<dbReference type="SUPFAM" id="SSF102114">
    <property type="entry name" value="Radical SAM enzymes"/>
    <property type="match status" value="1"/>
</dbReference>
<proteinExistence type="predicted"/>
<evidence type="ECO:0000256" key="3">
    <source>
        <dbReference type="ARBA" id="ARBA00022723"/>
    </source>
</evidence>
<dbReference type="Gene3D" id="3.40.50.280">
    <property type="entry name" value="Cobalamin-binding domain"/>
    <property type="match status" value="1"/>
</dbReference>
<evidence type="ECO:0000256" key="1">
    <source>
        <dbReference type="ARBA" id="ARBA00001966"/>
    </source>
</evidence>
<dbReference type="InterPro" id="IPR023404">
    <property type="entry name" value="rSAM_horseshoe"/>
</dbReference>
<dbReference type="SMART" id="SM00729">
    <property type="entry name" value="Elp3"/>
    <property type="match status" value="1"/>
</dbReference>
<dbReference type="SFLD" id="SFLDS00029">
    <property type="entry name" value="Radical_SAM"/>
    <property type="match status" value="1"/>
</dbReference>
<comment type="caution">
    <text evidence="9">The sequence shown here is derived from an EMBL/GenBank/DDBJ whole genome shotgun (WGS) entry which is preliminary data.</text>
</comment>
<dbReference type="Gene3D" id="3.80.30.20">
    <property type="entry name" value="tm_1862 like domain"/>
    <property type="match status" value="1"/>
</dbReference>
<dbReference type="GO" id="GO:0005829">
    <property type="term" value="C:cytosol"/>
    <property type="evidence" value="ECO:0007669"/>
    <property type="project" value="TreeGrafter"/>
</dbReference>
<comment type="cofactor">
    <cofactor evidence="1">
        <name>[4Fe-4S] cluster</name>
        <dbReference type="ChEBI" id="CHEBI:49883"/>
    </cofactor>
</comment>
<dbReference type="CDD" id="cd02068">
    <property type="entry name" value="radical_SAM_B12_BD"/>
    <property type="match status" value="1"/>
</dbReference>
<dbReference type="Pfam" id="PF02310">
    <property type="entry name" value="B12-binding"/>
    <property type="match status" value="1"/>
</dbReference>
<evidence type="ECO:0000256" key="4">
    <source>
        <dbReference type="ARBA" id="ARBA00023004"/>
    </source>
</evidence>
<dbReference type="PANTHER" id="PTHR43409:SF16">
    <property type="entry name" value="SLR0320 PROTEIN"/>
    <property type="match status" value="1"/>
</dbReference>
<keyword evidence="5" id="KW-0411">Iron-sulfur</keyword>
<dbReference type="PROSITE" id="PS51332">
    <property type="entry name" value="B12_BINDING"/>
    <property type="match status" value="1"/>
</dbReference>
<keyword evidence="3" id="KW-0479">Metal-binding</keyword>
<dbReference type="InterPro" id="IPR036724">
    <property type="entry name" value="Cobalamin-bd_sf"/>
</dbReference>
<accession>A0A7V2SZF1</accession>
<dbReference type="SUPFAM" id="SSF52242">
    <property type="entry name" value="Cobalamin (vitamin B12)-binding domain"/>
    <property type="match status" value="1"/>
</dbReference>
<dbReference type="InterPro" id="IPR051198">
    <property type="entry name" value="BchE-like"/>
</dbReference>
<keyword evidence="4" id="KW-0408">Iron</keyword>
<reference evidence="9" key="1">
    <citation type="journal article" date="2020" name="mSystems">
        <title>Genome- and Community-Level Interaction Insights into Carbon Utilization and Element Cycling Functions of Hydrothermarchaeota in Hydrothermal Sediment.</title>
        <authorList>
            <person name="Zhou Z."/>
            <person name="Liu Y."/>
            <person name="Xu W."/>
            <person name="Pan J."/>
            <person name="Luo Z.H."/>
            <person name="Li M."/>
        </authorList>
    </citation>
    <scope>NUCLEOTIDE SEQUENCE [LARGE SCALE GENOMIC DNA]</scope>
    <source>
        <strain evidence="9">HyVt-493</strain>
    </source>
</reference>
<dbReference type="GO" id="GO:0046872">
    <property type="term" value="F:metal ion binding"/>
    <property type="evidence" value="ECO:0007669"/>
    <property type="project" value="UniProtKB-KW"/>
</dbReference>
<dbReference type="PANTHER" id="PTHR43409">
    <property type="entry name" value="ANAEROBIC MAGNESIUM-PROTOPORPHYRIN IX MONOMETHYL ESTER CYCLASE-RELATED"/>
    <property type="match status" value="1"/>
</dbReference>
<evidence type="ECO:0000256" key="5">
    <source>
        <dbReference type="ARBA" id="ARBA00023014"/>
    </source>
</evidence>
<dbReference type="GO" id="GO:0031419">
    <property type="term" value="F:cobalamin binding"/>
    <property type="evidence" value="ECO:0007669"/>
    <property type="project" value="InterPro"/>
</dbReference>
<evidence type="ECO:0000259" key="8">
    <source>
        <dbReference type="PROSITE" id="PS51918"/>
    </source>
</evidence>
<dbReference type="InterPro" id="IPR006638">
    <property type="entry name" value="Elp3/MiaA/NifB-like_rSAM"/>
</dbReference>